<dbReference type="PANTHER" id="PTHR33169">
    <property type="entry name" value="PADR-FAMILY TRANSCRIPTIONAL REGULATOR"/>
    <property type="match status" value="1"/>
</dbReference>
<accession>A0AAJ1TE92</accession>
<dbReference type="RefSeq" id="WP_307252150.1">
    <property type="nucleotide sequence ID" value="NZ_JAUSUV010000005.1"/>
</dbReference>
<dbReference type="PANTHER" id="PTHR33169:SF14">
    <property type="entry name" value="TRANSCRIPTIONAL REGULATOR RV3488"/>
    <property type="match status" value="1"/>
</dbReference>
<evidence type="ECO:0000259" key="1">
    <source>
        <dbReference type="Pfam" id="PF03551"/>
    </source>
</evidence>
<organism evidence="2 3">
    <name type="scientific">Croceifilum oryzae</name>
    <dbReference type="NCBI Taxonomy" id="1553429"/>
    <lineage>
        <taxon>Bacteria</taxon>
        <taxon>Bacillati</taxon>
        <taxon>Bacillota</taxon>
        <taxon>Bacilli</taxon>
        <taxon>Bacillales</taxon>
        <taxon>Thermoactinomycetaceae</taxon>
        <taxon>Croceifilum</taxon>
    </lineage>
</organism>
<name>A0AAJ1TE92_9BACL</name>
<keyword evidence="2" id="KW-0238">DNA-binding</keyword>
<dbReference type="GO" id="GO:0003677">
    <property type="term" value="F:DNA binding"/>
    <property type="evidence" value="ECO:0007669"/>
    <property type="project" value="UniProtKB-KW"/>
</dbReference>
<comment type="caution">
    <text evidence="2">The sequence shown here is derived from an EMBL/GenBank/DDBJ whole genome shotgun (WGS) entry which is preliminary data.</text>
</comment>
<protein>
    <submittedName>
        <fullName evidence="2">DNA-binding PadR family transcriptional regulator</fullName>
    </submittedName>
</protein>
<dbReference type="Gene3D" id="1.10.10.10">
    <property type="entry name" value="Winged helix-like DNA-binding domain superfamily/Winged helix DNA-binding domain"/>
    <property type="match status" value="1"/>
</dbReference>
<dbReference type="EMBL" id="JAUSUV010000005">
    <property type="protein sequence ID" value="MDQ0417243.1"/>
    <property type="molecule type" value="Genomic_DNA"/>
</dbReference>
<dbReference type="AlphaFoldDB" id="A0AAJ1TE92"/>
<evidence type="ECO:0000313" key="3">
    <source>
        <dbReference type="Proteomes" id="UP001238450"/>
    </source>
</evidence>
<gene>
    <name evidence="2" type="ORF">J2Z48_001415</name>
</gene>
<sequence>MGKTISTDLIRGHTSTIILNVLQQGDSYGYEIYQKIIQLSDHRYELKEATLYSAFRRLEQDGYISSYWGDETQGGRRKYYRITDSGRDFHKQSKDEWNIAKEILNQLIEGVIDLEDSK</sequence>
<dbReference type="InterPro" id="IPR052509">
    <property type="entry name" value="Metal_resp_DNA-bind_regulator"/>
</dbReference>
<dbReference type="InterPro" id="IPR036388">
    <property type="entry name" value="WH-like_DNA-bd_sf"/>
</dbReference>
<dbReference type="Proteomes" id="UP001238450">
    <property type="component" value="Unassembled WGS sequence"/>
</dbReference>
<proteinExistence type="predicted"/>
<dbReference type="SUPFAM" id="SSF46785">
    <property type="entry name" value="Winged helix' DNA-binding domain"/>
    <property type="match status" value="1"/>
</dbReference>
<dbReference type="InterPro" id="IPR036390">
    <property type="entry name" value="WH_DNA-bd_sf"/>
</dbReference>
<dbReference type="InterPro" id="IPR005149">
    <property type="entry name" value="Tscrpt_reg_PadR_N"/>
</dbReference>
<keyword evidence="3" id="KW-1185">Reference proteome</keyword>
<reference evidence="2 3" key="1">
    <citation type="submission" date="2023-07" db="EMBL/GenBank/DDBJ databases">
        <title>Genomic Encyclopedia of Type Strains, Phase IV (KMG-IV): sequencing the most valuable type-strain genomes for metagenomic binning, comparative biology and taxonomic classification.</title>
        <authorList>
            <person name="Goeker M."/>
        </authorList>
    </citation>
    <scope>NUCLEOTIDE SEQUENCE [LARGE SCALE GENOMIC DNA]</scope>
    <source>
        <strain evidence="2 3">DSM 46876</strain>
    </source>
</reference>
<dbReference type="Pfam" id="PF03551">
    <property type="entry name" value="PadR"/>
    <property type="match status" value="1"/>
</dbReference>
<feature type="domain" description="Transcription regulator PadR N-terminal" evidence="1">
    <location>
        <begin position="18"/>
        <end position="89"/>
    </location>
</feature>
<evidence type="ECO:0000313" key="2">
    <source>
        <dbReference type="EMBL" id="MDQ0417243.1"/>
    </source>
</evidence>